<evidence type="ECO:0000313" key="4">
    <source>
        <dbReference type="Proteomes" id="UP000034803"/>
    </source>
</evidence>
<keyword evidence="2" id="KW-1133">Transmembrane helix</keyword>
<dbReference type="EMBL" id="LBOI01000019">
    <property type="protein sequence ID" value="KKP30958.1"/>
    <property type="molecule type" value="Genomic_DNA"/>
</dbReference>
<keyword evidence="2" id="KW-0472">Membrane</keyword>
<keyword evidence="2" id="KW-0812">Transmembrane</keyword>
<evidence type="ECO:0000256" key="2">
    <source>
        <dbReference type="SAM" id="Phobius"/>
    </source>
</evidence>
<accession>A0A0F9YHR9</accession>
<name>A0A0F9YHR9_9BACT</name>
<reference evidence="3 4" key="1">
    <citation type="journal article" date="2015" name="Nature">
        <title>rRNA introns, odd ribosomes, and small enigmatic genomes across a large radiation of phyla.</title>
        <authorList>
            <person name="Brown C.T."/>
            <person name="Hug L.A."/>
            <person name="Thomas B.C."/>
            <person name="Sharon I."/>
            <person name="Castelle C.J."/>
            <person name="Singh A."/>
            <person name="Wilkins M.J."/>
            <person name="Williams K.H."/>
            <person name="Banfield J.F."/>
        </authorList>
    </citation>
    <scope>NUCLEOTIDE SEQUENCE [LARGE SCALE GENOMIC DNA]</scope>
</reference>
<feature type="compositionally biased region" description="Polar residues" evidence="1">
    <location>
        <begin position="77"/>
        <end position="86"/>
    </location>
</feature>
<feature type="region of interest" description="Disordered" evidence="1">
    <location>
        <begin position="47"/>
        <end position="86"/>
    </location>
</feature>
<dbReference type="PATRIC" id="fig|1618586.3.peg.837"/>
<evidence type="ECO:0000313" key="3">
    <source>
        <dbReference type="EMBL" id="KKP30958.1"/>
    </source>
</evidence>
<evidence type="ECO:0000256" key="1">
    <source>
        <dbReference type="SAM" id="MobiDB-lite"/>
    </source>
</evidence>
<dbReference type="AlphaFoldDB" id="A0A0F9YHR9"/>
<comment type="caution">
    <text evidence="3">The sequence shown here is derived from an EMBL/GenBank/DDBJ whole genome shotgun (WGS) entry which is preliminary data.</text>
</comment>
<organism evidence="3 4">
    <name type="scientific">Candidatus Woesebacteria bacterium GW2011_GWC2_31_9</name>
    <dbReference type="NCBI Taxonomy" id="1618586"/>
    <lineage>
        <taxon>Bacteria</taxon>
        <taxon>Candidatus Woeseibacteriota</taxon>
    </lineage>
</organism>
<feature type="transmembrane region" description="Helical" evidence="2">
    <location>
        <begin position="24"/>
        <end position="44"/>
    </location>
</feature>
<proteinExistence type="predicted"/>
<gene>
    <name evidence="3" type="ORF">UR21_C0019G0004</name>
</gene>
<dbReference type="Proteomes" id="UP000034803">
    <property type="component" value="Unassembled WGS sequence"/>
</dbReference>
<protein>
    <submittedName>
        <fullName evidence="3">Uncharacterized protein</fullName>
    </submittedName>
</protein>
<sequence length="86" mass="8908">MKDNQKLETNNDKAFVLRIAKPNLQIIALIIVALITILQSFQLAKISSGSSTSKAKTVPATTTNTTGAESGAESGADTPQSMVGGC</sequence>